<dbReference type="InterPro" id="IPR037165">
    <property type="entry name" value="AldOxase/xan_DH_Mopterin-bd_sf"/>
</dbReference>
<name>A0A849BP62_9BURK</name>
<dbReference type="PANTHER" id="PTHR47495:SF1">
    <property type="entry name" value="BLL3820 PROTEIN"/>
    <property type="match status" value="1"/>
</dbReference>
<dbReference type="SMART" id="SM01008">
    <property type="entry name" value="Ald_Xan_dh_C"/>
    <property type="match status" value="1"/>
</dbReference>
<dbReference type="InterPro" id="IPR052516">
    <property type="entry name" value="N-heterocyclic_Hydroxylase"/>
</dbReference>
<dbReference type="Gene3D" id="3.30.365.10">
    <property type="entry name" value="Aldehyde oxidase/xanthine dehydrogenase, molybdopterin binding domain"/>
    <property type="match status" value="4"/>
</dbReference>
<dbReference type="RefSeq" id="WP_053823313.1">
    <property type="nucleotide sequence ID" value="NZ_BAAAEB010000031.1"/>
</dbReference>
<dbReference type="SUPFAM" id="SSF54665">
    <property type="entry name" value="CO dehydrogenase molybdoprotein N-domain-like"/>
    <property type="match status" value="1"/>
</dbReference>
<dbReference type="PANTHER" id="PTHR47495">
    <property type="entry name" value="ALDEHYDE DEHYDROGENASE"/>
    <property type="match status" value="1"/>
</dbReference>
<evidence type="ECO:0000259" key="1">
    <source>
        <dbReference type="SMART" id="SM01008"/>
    </source>
</evidence>
<accession>A0A849BP62</accession>
<dbReference type="InterPro" id="IPR008274">
    <property type="entry name" value="AldOxase/xan_DH_MoCoBD1"/>
</dbReference>
<evidence type="ECO:0000313" key="3">
    <source>
        <dbReference type="Proteomes" id="UP000542973"/>
    </source>
</evidence>
<feature type="domain" description="Aldehyde oxidase/xanthine dehydrogenase a/b hammerhead" evidence="1">
    <location>
        <begin position="219"/>
        <end position="305"/>
    </location>
</feature>
<dbReference type="Gene3D" id="3.90.1170.50">
    <property type="entry name" value="Aldehyde oxidase/xanthine dehydrogenase, a/b hammerhead"/>
    <property type="match status" value="1"/>
</dbReference>
<dbReference type="InterPro" id="IPR000674">
    <property type="entry name" value="Ald_Oxase/Xan_DH_a/b"/>
</dbReference>
<dbReference type="Pfam" id="PF20256">
    <property type="entry name" value="MoCoBD_2"/>
    <property type="match status" value="2"/>
</dbReference>
<dbReference type="InterPro" id="IPR036856">
    <property type="entry name" value="Ald_Oxase/Xan_DH_a/b_sf"/>
</dbReference>
<evidence type="ECO:0000313" key="2">
    <source>
        <dbReference type="EMBL" id="NNH12319.1"/>
    </source>
</evidence>
<dbReference type="Proteomes" id="UP000542973">
    <property type="component" value="Unassembled WGS sequence"/>
</dbReference>
<dbReference type="EMBL" id="JABEMD010000026">
    <property type="protein sequence ID" value="NNH12319.1"/>
    <property type="molecule type" value="Genomic_DNA"/>
</dbReference>
<dbReference type="GO" id="GO:0016491">
    <property type="term" value="F:oxidoreductase activity"/>
    <property type="evidence" value="ECO:0007669"/>
    <property type="project" value="InterPro"/>
</dbReference>
<protein>
    <submittedName>
        <fullName evidence="2">Xanthine dehydrogenase family protein molybdopterin-binding subunit</fullName>
    </submittedName>
</protein>
<comment type="caution">
    <text evidence="2">The sequence shown here is derived from an EMBL/GenBank/DDBJ whole genome shotgun (WGS) entry which is preliminary data.</text>
</comment>
<reference evidence="2 3" key="1">
    <citation type="submission" date="2020-05" db="EMBL/GenBank/DDBJ databases">
        <title>MicrobeNet Type strains.</title>
        <authorList>
            <person name="Nicholson A.C."/>
        </authorList>
    </citation>
    <scope>NUCLEOTIDE SEQUENCE [LARGE SCALE GENOMIC DNA]</scope>
    <source>
        <strain evidence="2 3">ATCC 700815</strain>
    </source>
</reference>
<dbReference type="InterPro" id="IPR046867">
    <property type="entry name" value="AldOxase/xan_DH_MoCoBD2"/>
</dbReference>
<proteinExistence type="predicted"/>
<dbReference type="AlphaFoldDB" id="A0A849BP62"/>
<dbReference type="InterPro" id="IPR012368">
    <property type="entry name" value="OxRdtase_Mopterin-bd_su_IorB"/>
</dbReference>
<gene>
    <name evidence="2" type="ORF">HLB16_15710</name>
</gene>
<dbReference type="Pfam" id="PF02738">
    <property type="entry name" value="MoCoBD_1"/>
    <property type="match status" value="1"/>
</dbReference>
<organism evidence="2 3">
    <name type="scientific">Cupriavidus gilardii</name>
    <dbReference type="NCBI Taxonomy" id="82541"/>
    <lineage>
        <taxon>Bacteria</taxon>
        <taxon>Pseudomonadati</taxon>
        <taxon>Pseudomonadota</taxon>
        <taxon>Betaproteobacteria</taxon>
        <taxon>Burkholderiales</taxon>
        <taxon>Burkholderiaceae</taxon>
        <taxon>Cupriavidus</taxon>
    </lineage>
</organism>
<dbReference type="PIRSF" id="PIRSF036389">
    <property type="entry name" value="IOR_B"/>
    <property type="match status" value="1"/>
</dbReference>
<sequence>MPMHDDDSPRALRMALAQARGVLLITRPAQAAPKPAPGQPGAASDHVPALPDVFVAVRADGEVLAFNGHVDLGTGIRTALAQIVAEELDVPLASVRMVLGHTDATPNQGPTIASATIQISAQPLRRAAAQARAFLVARAAERLGASVDSLVVDDGRIRVRQPGSPASDTPAEAGLAYGALLGDEHIELPLADEIATKPASAYRVVGKAAPRVDIPAKATGALTFVHDVRVPGMLHGRVIRPPYAGRDAGDFVGRSLISVDRDSIRDVPGVVEVVTIGDFVGVVAQREEQAIEAARRLRVRWQAAPPLPRLDDPEPALRANPAKRRELRAEGEAAPPPRQGAATLKRGYVWPYQMHASIGPSCGVAHWRDEGRDEGRGDADGGGLTVWSGTQNPHVLRIDLARLTGLDEGRIEIVRMEAAGCYGRNCADDVCADAVLLSRAVGRPVRVQLSREQEHLWEPKGAAQLMDVQGTLGAGGALLGYDFVSRYPSNDAPTLALLLTGRIDPAPRMLEMGDRTAVPPYDYAQVHIACDDTPAIVRAAWLRGVSALPNTFAHECFIDELAHEAGADPLAFRLRHLRDERAADLLRAVGEEALWRDGQRGTRGIPDADGKLRGRGIAYARYIHSKFPGFGAAWSAWIVDLEVEPDSGSIRVLRVVVGQDTGMMVNPDGVRHQVHGNVVQTLSRALKEQVRFDRDGVASREWGSYPLLTFPELPPITVVLMPRQHEAPLGAGESASLPGAPALANALFDATGLRLRRPPFTPESVRAALAETEAVAD</sequence>
<dbReference type="SUPFAM" id="SSF56003">
    <property type="entry name" value="Molybdenum cofactor-binding domain"/>
    <property type="match status" value="2"/>
</dbReference>